<evidence type="ECO:0000313" key="2">
    <source>
        <dbReference type="Proteomes" id="UP001054945"/>
    </source>
</evidence>
<comment type="caution">
    <text evidence="1">The sequence shown here is derived from an EMBL/GenBank/DDBJ whole genome shotgun (WGS) entry which is preliminary data.</text>
</comment>
<sequence>MNNWTSLHPAPHLKLE</sequence>
<evidence type="ECO:0000313" key="1">
    <source>
        <dbReference type="EMBL" id="GIY93829.1"/>
    </source>
</evidence>
<proteinExistence type="predicted"/>
<dbReference type="Proteomes" id="UP001054945">
    <property type="component" value="Unassembled WGS sequence"/>
</dbReference>
<protein>
    <submittedName>
        <fullName evidence="1">Uncharacterized protein</fullName>
    </submittedName>
</protein>
<reference evidence="1 2" key="1">
    <citation type="submission" date="2021-06" db="EMBL/GenBank/DDBJ databases">
        <title>Caerostris extrusa draft genome.</title>
        <authorList>
            <person name="Kono N."/>
            <person name="Arakawa K."/>
        </authorList>
    </citation>
    <scope>NUCLEOTIDE SEQUENCE [LARGE SCALE GENOMIC DNA]</scope>
</reference>
<accession>A0AAV4XJ58</accession>
<gene>
    <name evidence="1" type="ORF">CEXT_399801</name>
</gene>
<dbReference type="AlphaFoldDB" id="A0AAV4XJ58"/>
<organism evidence="1 2">
    <name type="scientific">Caerostris extrusa</name>
    <name type="common">Bark spider</name>
    <name type="synonym">Caerostris bankana</name>
    <dbReference type="NCBI Taxonomy" id="172846"/>
    <lineage>
        <taxon>Eukaryota</taxon>
        <taxon>Metazoa</taxon>
        <taxon>Ecdysozoa</taxon>
        <taxon>Arthropoda</taxon>
        <taxon>Chelicerata</taxon>
        <taxon>Arachnida</taxon>
        <taxon>Araneae</taxon>
        <taxon>Araneomorphae</taxon>
        <taxon>Entelegynae</taxon>
        <taxon>Araneoidea</taxon>
        <taxon>Araneidae</taxon>
        <taxon>Caerostris</taxon>
    </lineage>
</organism>
<dbReference type="EMBL" id="BPLR01000313">
    <property type="protein sequence ID" value="GIY93829.1"/>
    <property type="molecule type" value="Genomic_DNA"/>
</dbReference>
<feature type="non-terminal residue" evidence="1">
    <location>
        <position position="16"/>
    </location>
</feature>
<keyword evidence="2" id="KW-1185">Reference proteome</keyword>
<name>A0AAV4XJ58_CAEEX</name>